<sequence>MISSSSLFGRSKLFWSYKLRFLSFGNFLPLAGSNSIRMVLPRGTFSCMVLQRDILVSRVLVAFSETVQEHGSMVNGFLLHPYHKSANLYQKDRENVNLSRTFPKILDKLTQIGGLLAYLEVLRYIHQGNFERQVSNRTAADSKRQDPNPSAYSQRMNFPPLRLVDFLRYSIRWHVRSHTKERLNGQSLMNSFSNHYWNIAYRKSSLKEVAMLEGHFFPAYLSSALDLCLGSLIATSYTLPCLDGVPAGEACRRRLAGTTEWLAGLLLLRITQDSS</sequence>
<evidence type="ECO:0000256" key="1">
    <source>
        <dbReference type="SAM" id="MobiDB-lite"/>
    </source>
</evidence>
<gene>
    <name evidence="2" type="primary">BnaCnng12630D</name>
    <name evidence="2" type="ORF">GSBRNA2T00082173001</name>
</gene>
<accession>A0A078I7W1</accession>
<dbReference type="SMR" id="A0A078I7W1"/>
<dbReference type="Proteomes" id="UP000028999">
    <property type="component" value="Unassembled WGS sequence"/>
</dbReference>
<keyword evidence="3" id="KW-1185">Reference proteome</keyword>
<name>A0A078I7W1_BRANA</name>
<protein>
    <submittedName>
        <fullName evidence="2">BnaCnng12630D protein</fullName>
    </submittedName>
</protein>
<evidence type="ECO:0000313" key="2">
    <source>
        <dbReference type="EMBL" id="CDY45504.1"/>
    </source>
</evidence>
<dbReference type="OMA" id="HKSANLY"/>
<reference evidence="2 3" key="1">
    <citation type="journal article" date="2014" name="Science">
        <title>Plant genetics. Early allopolyploid evolution in the post-Neolithic Brassica napus oilseed genome.</title>
        <authorList>
            <person name="Chalhoub B."/>
            <person name="Denoeud F."/>
            <person name="Liu S."/>
            <person name="Parkin I.A."/>
            <person name="Tang H."/>
            <person name="Wang X."/>
            <person name="Chiquet J."/>
            <person name="Belcram H."/>
            <person name="Tong C."/>
            <person name="Samans B."/>
            <person name="Correa M."/>
            <person name="Da Silva C."/>
            <person name="Just J."/>
            <person name="Falentin C."/>
            <person name="Koh C.S."/>
            <person name="Le Clainche I."/>
            <person name="Bernard M."/>
            <person name="Bento P."/>
            <person name="Noel B."/>
            <person name="Labadie K."/>
            <person name="Alberti A."/>
            <person name="Charles M."/>
            <person name="Arnaud D."/>
            <person name="Guo H."/>
            <person name="Daviaud C."/>
            <person name="Alamery S."/>
            <person name="Jabbari K."/>
            <person name="Zhao M."/>
            <person name="Edger P.P."/>
            <person name="Chelaifa H."/>
            <person name="Tack D."/>
            <person name="Lassalle G."/>
            <person name="Mestiri I."/>
            <person name="Schnel N."/>
            <person name="Le Paslier M.C."/>
            <person name="Fan G."/>
            <person name="Renault V."/>
            <person name="Bayer P.E."/>
            <person name="Golicz A.A."/>
            <person name="Manoli S."/>
            <person name="Lee T.H."/>
            <person name="Thi V.H."/>
            <person name="Chalabi S."/>
            <person name="Hu Q."/>
            <person name="Fan C."/>
            <person name="Tollenaere R."/>
            <person name="Lu Y."/>
            <person name="Battail C."/>
            <person name="Shen J."/>
            <person name="Sidebottom C.H."/>
            <person name="Wang X."/>
            <person name="Canaguier A."/>
            <person name="Chauveau A."/>
            <person name="Berard A."/>
            <person name="Deniot G."/>
            <person name="Guan M."/>
            <person name="Liu Z."/>
            <person name="Sun F."/>
            <person name="Lim Y.P."/>
            <person name="Lyons E."/>
            <person name="Town C.D."/>
            <person name="Bancroft I."/>
            <person name="Wang X."/>
            <person name="Meng J."/>
            <person name="Ma J."/>
            <person name="Pires J.C."/>
            <person name="King G.J."/>
            <person name="Brunel D."/>
            <person name="Delourme R."/>
            <person name="Renard M."/>
            <person name="Aury J.M."/>
            <person name="Adams K.L."/>
            <person name="Batley J."/>
            <person name="Snowdon R.J."/>
            <person name="Tost J."/>
            <person name="Edwards D."/>
            <person name="Zhou Y."/>
            <person name="Hua W."/>
            <person name="Sharpe A.G."/>
            <person name="Paterson A.H."/>
            <person name="Guan C."/>
            <person name="Wincker P."/>
        </authorList>
    </citation>
    <scope>NUCLEOTIDE SEQUENCE [LARGE SCALE GENOMIC DNA]</scope>
    <source>
        <strain evidence="3">cv. Darmor-bzh</strain>
    </source>
</reference>
<organism evidence="2 3">
    <name type="scientific">Brassica napus</name>
    <name type="common">Rape</name>
    <dbReference type="NCBI Taxonomy" id="3708"/>
    <lineage>
        <taxon>Eukaryota</taxon>
        <taxon>Viridiplantae</taxon>
        <taxon>Streptophyta</taxon>
        <taxon>Embryophyta</taxon>
        <taxon>Tracheophyta</taxon>
        <taxon>Spermatophyta</taxon>
        <taxon>Magnoliopsida</taxon>
        <taxon>eudicotyledons</taxon>
        <taxon>Gunneridae</taxon>
        <taxon>Pentapetalae</taxon>
        <taxon>rosids</taxon>
        <taxon>malvids</taxon>
        <taxon>Brassicales</taxon>
        <taxon>Brassicaceae</taxon>
        <taxon>Brassiceae</taxon>
        <taxon>Brassica</taxon>
    </lineage>
</organism>
<dbReference type="AlphaFoldDB" id="A0A078I7W1"/>
<dbReference type="EMBL" id="LK032627">
    <property type="protein sequence ID" value="CDY45504.1"/>
    <property type="molecule type" value="Genomic_DNA"/>
</dbReference>
<dbReference type="PaxDb" id="3708-A0A078I7W1"/>
<proteinExistence type="predicted"/>
<feature type="region of interest" description="Disordered" evidence="1">
    <location>
        <begin position="135"/>
        <end position="154"/>
    </location>
</feature>
<dbReference type="Gramene" id="CDY45504">
    <property type="protein sequence ID" value="CDY45504"/>
    <property type="gene ID" value="GSBRNA2T00082173001"/>
</dbReference>
<evidence type="ECO:0000313" key="3">
    <source>
        <dbReference type="Proteomes" id="UP000028999"/>
    </source>
</evidence>